<dbReference type="GO" id="GO:0005737">
    <property type="term" value="C:cytoplasm"/>
    <property type="evidence" value="ECO:0007669"/>
    <property type="project" value="UniProtKB-SubCell"/>
</dbReference>
<evidence type="ECO:0000256" key="10">
    <source>
        <dbReference type="NCBIfam" id="TIGR00112"/>
    </source>
</evidence>
<evidence type="ECO:0000256" key="4">
    <source>
        <dbReference type="ARBA" id="ARBA00022605"/>
    </source>
</evidence>
<dbReference type="InterPro" id="IPR028939">
    <property type="entry name" value="P5C_Rdtase_cat_N"/>
</dbReference>
<dbReference type="AlphaFoldDB" id="A0A1T5A468"/>
<evidence type="ECO:0000256" key="12">
    <source>
        <dbReference type="RuleBase" id="RU003903"/>
    </source>
</evidence>
<dbReference type="EC" id="1.5.1.2" evidence="9 10"/>
<dbReference type="UniPathway" id="UPA00098">
    <property type="reaction ID" value="UER00361"/>
</dbReference>
<accession>A0A1T5A468</accession>
<dbReference type="GO" id="GO:0055129">
    <property type="term" value="P:L-proline biosynthetic process"/>
    <property type="evidence" value="ECO:0007669"/>
    <property type="project" value="UniProtKB-UniRule"/>
</dbReference>
<gene>
    <name evidence="9" type="primary">proC</name>
    <name evidence="15" type="ORF">SAMN02745120_0752</name>
</gene>
<dbReference type="PANTHER" id="PTHR11645">
    <property type="entry name" value="PYRROLINE-5-CARBOXYLATE REDUCTASE"/>
    <property type="match status" value="1"/>
</dbReference>
<dbReference type="HAMAP" id="MF_01925">
    <property type="entry name" value="P5C_reductase"/>
    <property type="match status" value="1"/>
</dbReference>
<sequence>MDKKIGFIGCGNMAQAMISALVKSKLIESNQIIASNRSKNILEKMNKEYGITIASNNIEVAEKCDIVFLAVKPNLYEMVMKEIKDSVTKDKIFVSIAPGKTMEFLEAHLGADAKILRTMPNTPSMVSEGMTAICPNSNIDSEELELLIKLIESFGAVELIEEKLFDAVVAVSGSSPAYVFMFIEAMADAAVIQGMPRAQAYRFAAQAVLGSAKMVLESKSHPGELKDMVCSPGGTTIEAVAVLEEKGMRSAVIEAMRKCAQKSKGM</sequence>
<evidence type="ECO:0000256" key="6">
    <source>
        <dbReference type="ARBA" id="ARBA00022857"/>
    </source>
</evidence>
<feature type="binding site" evidence="11">
    <location>
        <position position="57"/>
    </location>
    <ligand>
        <name>NADPH</name>
        <dbReference type="ChEBI" id="CHEBI:57783"/>
    </ligand>
</feature>
<dbReference type="InterPro" id="IPR000304">
    <property type="entry name" value="Pyrroline-COOH_reductase"/>
</dbReference>
<comment type="function">
    <text evidence="8 9">Catalyzes the reduction of 1-pyrroline-5-carboxylate (PCA) to L-proline.</text>
</comment>
<evidence type="ECO:0000259" key="14">
    <source>
        <dbReference type="Pfam" id="PF14748"/>
    </source>
</evidence>
<name>A0A1T5A468_9FIRM</name>
<proteinExistence type="inferred from homology"/>
<evidence type="ECO:0000256" key="1">
    <source>
        <dbReference type="ARBA" id="ARBA00004496"/>
    </source>
</evidence>
<keyword evidence="6 9" id="KW-0521">NADP</keyword>
<dbReference type="FunFam" id="1.10.3730.10:FF:000001">
    <property type="entry name" value="Pyrroline-5-carboxylate reductase"/>
    <property type="match status" value="1"/>
</dbReference>
<feature type="binding site" evidence="11">
    <location>
        <begin position="8"/>
        <end position="13"/>
    </location>
    <ligand>
        <name>NADP(+)</name>
        <dbReference type="ChEBI" id="CHEBI:58349"/>
    </ligand>
</feature>
<evidence type="ECO:0000256" key="5">
    <source>
        <dbReference type="ARBA" id="ARBA00022650"/>
    </source>
</evidence>
<dbReference type="Pfam" id="PF14748">
    <property type="entry name" value="P5CR_dimer"/>
    <property type="match status" value="1"/>
</dbReference>
<keyword evidence="3 9" id="KW-0963">Cytoplasm</keyword>
<keyword evidence="4 9" id="KW-0028">Amino-acid biosynthesis</keyword>
<comment type="similarity">
    <text evidence="2 9 12">Belongs to the pyrroline-5-carboxylate reductase family.</text>
</comment>
<dbReference type="RefSeq" id="WP_079588700.1">
    <property type="nucleotide sequence ID" value="NZ_FUYN01000001.1"/>
</dbReference>
<dbReference type="PANTHER" id="PTHR11645:SF0">
    <property type="entry name" value="PYRROLINE-5-CARBOXYLATE REDUCTASE 3"/>
    <property type="match status" value="1"/>
</dbReference>
<dbReference type="OrthoDB" id="9805754at2"/>
<feature type="domain" description="Pyrroline-5-carboxylate reductase dimerisation" evidence="14">
    <location>
        <begin position="162"/>
        <end position="266"/>
    </location>
</feature>
<keyword evidence="7 9" id="KW-0560">Oxidoreductase</keyword>
<keyword evidence="16" id="KW-1185">Reference proteome</keyword>
<dbReference type="GO" id="GO:0004735">
    <property type="term" value="F:pyrroline-5-carboxylate reductase activity"/>
    <property type="evidence" value="ECO:0007669"/>
    <property type="project" value="UniProtKB-UniRule"/>
</dbReference>
<dbReference type="Gene3D" id="1.10.3730.10">
    <property type="entry name" value="ProC C-terminal domain-like"/>
    <property type="match status" value="1"/>
</dbReference>
<dbReference type="Pfam" id="PF03807">
    <property type="entry name" value="F420_oxidored"/>
    <property type="match status" value="1"/>
</dbReference>
<evidence type="ECO:0000313" key="15">
    <source>
        <dbReference type="EMBL" id="SKB29748.1"/>
    </source>
</evidence>
<keyword evidence="5 9" id="KW-0641">Proline biosynthesis</keyword>
<dbReference type="InterPro" id="IPR008927">
    <property type="entry name" value="6-PGluconate_DH-like_C_sf"/>
</dbReference>
<dbReference type="SUPFAM" id="SSF48179">
    <property type="entry name" value="6-phosphogluconate dehydrogenase C-terminal domain-like"/>
    <property type="match status" value="1"/>
</dbReference>
<dbReference type="SUPFAM" id="SSF51735">
    <property type="entry name" value="NAD(P)-binding Rossmann-fold domains"/>
    <property type="match status" value="1"/>
</dbReference>
<comment type="subcellular location">
    <subcellularLocation>
        <location evidence="1 9">Cytoplasm</location>
    </subcellularLocation>
</comment>
<dbReference type="InterPro" id="IPR053790">
    <property type="entry name" value="P5CR-like_CS"/>
</dbReference>
<feature type="binding site" evidence="11">
    <location>
        <begin position="70"/>
        <end position="73"/>
    </location>
    <ligand>
        <name>NADP(+)</name>
        <dbReference type="ChEBI" id="CHEBI:58349"/>
    </ligand>
</feature>
<evidence type="ECO:0000256" key="2">
    <source>
        <dbReference type="ARBA" id="ARBA00005525"/>
    </source>
</evidence>
<dbReference type="EMBL" id="FUYN01000001">
    <property type="protein sequence ID" value="SKB29748.1"/>
    <property type="molecule type" value="Genomic_DNA"/>
</dbReference>
<comment type="catalytic activity">
    <reaction evidence="9">
        <text>L-proline + NAD(+) = (S)-1-pyrroline-5-carboxylate + NADH + 2 H(+)</text>
        <dbReference type="Rhea" id="RHEA:14105"/>
        <dbReference type="ChEBI" id="CHEBI:15378"/>
        <dbReference type="ChEBI" id="CHEBI:17388"/>
        <dbReference type="ChEBI" id="CHEBI:57540"/>
        <dbReference type="ChEBI" id="CHEBI:57945"/>
        <dbReference type="ChEBI" id="CHEBI:60039"/>
        <dbReference type="EC" id="1.5.1.2"/>
    </reaction>
</comment>
<evidence type="ECO:0000256" key="11">
    <source>
        <dbReference type="PIRSR" id="PIRSR000193-1"/>
    </source>
</evidence>
<evidence type="ECO:0000256" key="9">
    <source>
        <dbReference type="HAMAP-Rule" id="MF_01925"/>
    </source>
</evidence>
<evidence type="ECO:0000313" key="16">
    <source>
        <dbReference type="Proteomes" id="UP000243406"/>
    </source>
</evidence>
<organism evidence="15 16">
    <name type="scientific">Acetoanaerobium noterae</name>
    <dbReference type="NCBI Taxonomy" id="745369"/>
    <lineage>
        <taxon>Bacteria</taxon>
        <taxon>Bacillati</taxon>
        <taxon>Bacillota</taxon>
        <taxon>Clostridia</taxon>
        <taxon>Peptostreptococcales</taxon>
        <taxon>Filifactoraceae</taxon>
        <taxon>Acetoanaerobium</taxon>
    </lineage>
</organism>
<dbReference type="Proteomes" id="UP000243406">
    <property type="component" value="Unassembled WGS sequence"/>
</dbReference>
<dbReference type="PIRSF" id="PIRSF000193">
    <property type="entry name" value="Pyrrol-5-carb_rd"/>
    <property type="match status" value="1"/>
</dbReference>
<dbReference type="PROSITE" id="PS00521">
    <property type="entry name" value="P5CR"/>
    <property type="match status" value="1"/>
</dbReference>
<feature type="domain" description="Pyrroline-5-carboxylate reductase catalytic N-terminal" evidence="13">
    <location>
        <begin position="4"/>
        <end position="98"/>
    </location>
</feature>
<dbReference type="NCBIfam" id="TIGR00112">
    <property type="entry name" value="proC"/>
    <property type="match status" value="1"/>
</dbReference>
<evidence type="ECO:0000256" key="7">
    <source>
        <dbReference type="ARBA" id="ARBA00023002"/>
    </source>
</evidence>
<dbReference type="FunFam" id="3.40.50.720:FF:000190">
    <property type="entry name" value="Pyrroline-5-carboxylate reductase"/>
    <property type="match status" value="1"/>
</dbReference>
<protein>
    <recommendedName>
        <fullName evidence="9 10">Pyrroline-5-carboxylate reductase</fullName>
        <shortName evidence="9">P5C reductase</shortName>
        <shortName evidence="9">P5CR</shortName>
        <ecNumber evidence="9 10">1.5.1.2</ecNumber>
    </recommendedName>
    <alternativeName>
        <fullName evidence="9">PCA reductase</fullName>
    </alternativeName>
</protein>
<dbReference type="Gene3D" id="3.40.50.720">
    <property type="entry name" value="NAD(P)-binding Rossmann-like Domain"/>
    <property type="match status" value="1"/>
</dbReference>
<evidence type="ECO:0000256" key="3">
    <source>
        <dbReference type="ARBA" id="ARBA00022490"/>
    </source>
</evidence>
<reference evidence="16" key="1">
    <citation type="submission" date="2017-02" db="EMBL/GenBank/DDBJ databases">
        <authorList>
            <person name="Varghese N."/>
            <person name="Submissions S."/>
        </authorList>
    </citation>
    <scope>NUCLEOTIDE SEQUENCE [LARGE SCALE GENOMIC DNA]</scope>
    <source>
        <strain evidence="16">ATCC 35199</strain>
    </source>
</reference>
<evidence type="ECO:0000256" key="8">
    <source>
        <dbReference type="ARBA" id="ARBA00058118"/>
    </source>
</evidence>
<evidence type="ECO:0000259" key="13">
    <source>
        <dbReference type="Pfam" id="PF03807"/>
    </source>
</evidence>
<dbReference type="InterPro" id="IPR036291">
    <property type="entry name" value="NAD(P)-bd_dom_sf"/>
</dbReference>
<comment type="catalytic activity">
    <reaction evidence="9 12">
        <text>L-proline + NADP(+) = (S)-1-pyrroline-5-carboxylate + NADPH + 2 H(+)</text>
        <dbReference type="Rhea" id="RHEA:14109"/>
        <dbReference type="ChEBI" id="CHEBI:15378"/>
        <dbReference type="ChEBI" id="CHEBI:17388"/>
        <dbReference type="ChEBI" id="CHEBI:57783"/>
        <dbReference type="ChEBI" id="CHEBI:58349"/>
        <dbReference type="ChEBI" id="CHEBI:60039"/>
        <dbReference type="EC" id="1.5.1.2"/>
    </reaction>
</comment>
<dbReference type="InterPro" id="IPR029036">
    <property type="entry name" value="P5CR_dimer"/>
</dbReference>
<comment type="pathway">
    <text evidence="9 12">Amino-acid biosynthesis; L-proline biosynthesis; L-proline from L-glutamate 5-semialdehyde: step 1/1.</text>
</comment>